<dbReference type="Proteomes" id="UP000269097">
    <property type="component" value="Chromosome"/>
</dbReference>
<feature type="domain" description="Copper amine oxidase-like N-terminal" evidence="2">
    <location>
        <begin position="37"/>
        <end position="141"/>
    </location>
</feature>
<dbReference type="AlphaFoldDB" id="A0A3G3K2W5"/>
<evidence type="ECO:0000256" key="1">
    <source>
        <dbReference type="SAM" id="SignalP"/>
    </source>
</evidence>
<dbReference type="EMBL" id="CP033433">
    <property type="protein sequence ID" value="AYQ74772.1"/>
    <property type="molecule type" value="Genomic_DNA"/>
</dbReference>
<dbReference type="InterPro" id="IPR012854">
    <property type="entry name" value="Cu_amine_oxidase-like_N"/>
</dbReference>
<dbReference type="Pfam" id="PF07833">
    <property type="entry name" value="Cu_amine_oxidN1"/>
    <property type="match status" value="1"/>
</dbReference>
<organism evidence="3 4">
    <name type="scientific">Cohnella candidum</name>
    <dbReference type="NCBI Taxonomy" id="2674991"/>
    <lineage>
        <taxon>Bacteria</taxon>
        <taxon>Bacillati</taxon>
        <taxon>Bacillota</taxon>
        <taxon>Bacilli</taxon>
        <taxon>Bacillales</taxon>
        <taxon>Paenibacillaceae</taxon>
        <taxon>Cohnella</taxon>
    </lineage>
</organism>
<keyword evidence="4" id="KW-1185">Reference proteome</keyword>
<evidence type="ECO:0000313" key="3">
    <source>
        <dbReference type="EMBL" id="AYQ74772.1"/>
    </source>
</evidence>
<dbReference type="SUPFAM" id="SSF49464">
    <property type="entry name" value="Carboxypeptidase regulatory domain-like"/>
    <property type="match status" value="1"/>
</dbReference>
<dbReference type="SUPFAM" id="SSF55383">
    <property type="entry name" value="Copper amine oxidase, domain N"/>
    <property type="match status" value="1"/>
</dbReference>
<accession>A0A3G3K2W5</accession>
<evidence type="ECO:0000259" key="2">
    <source>
        <dbReference type="Pfam" id="PF07833"/>
    </source>
</evidence>
<protein>
    <recommendedName>
        <fullName evidence="2">Copper amine oxidase-like N-terminal domain-containing protein</fullName>
    </recommendedName>
</protein>
<name>A0A3G3K2W5_9BACL</name>
<dbReference type="InterPro" id="IPR008969">
    <property type="entry name" value="CarboxyPept-like_regulatory"/>
</dbReference>
<dbReference type="Gene3D" id="3.30.457.10">
    <property type="entry name" value="Copper amine oxidase-like, N-terminal domain"/>
    <property type="match status" value="1"/>
</dbReference>
<sequence length="366" mass="40134">MLGKGSRFAKMFLCFMLILMLAPQVIEAAEKQIRISFNGQPLTFAEAKPVVVNGTTLVPFRKLFETLGFEVGWKDDGKTRKAIGTKDGLEIVLTINDKNAKVNGKTVLLGVPAQIIGSSTMVPLRFVSENSGYQVSYTDNGKLLDIQIGSVNRDKAEPYVVKGRVVDSEGKPVAGAEVFADNQLLYNSNLVTVTDSNGYYRIELPLLATTWRMGGSHNVRLDGSSYEVDLTPEVDQPFAGNTGAVRNFTLQTETVYGEIYLYVPLDEFVKGYYEQNIEVTLTPTGGNGKAITRYGYNFPGGFGMNDVPVGKYKVTARYAPPGENPVPMVVRVRGKGEYAQSVEFQFNTLVPGIYQAELEFKAAPAQ</sequence>
<reference evidence="3 4" key="1">
    <citation type="submission" date="2018-10" db="EMBL/GenBank/DDBJ databases">
        <title>Genome Sequence of Cohnella sp.</title>
        <authorList>
            <person name="Srinivasan S."/>
            <person name="Kim M.K."/>
        </authorList>
    </citation>
    <scope>NUCLEOTIDE SEQUENCE [LARGE SCALE GENOMIC DNA]</scope>
    <source>
        <strain evidence="3 4">18JY8-7</strain>
    </source>
</reference>
<dbReference type="RefSeq" id="WP_123042852.1">
    <property type="nucleotide sequence ID" value="NZ_CP033433.1"/>
</dbReference>
<dbReference type="KEGG" id="coh:EAV92_20790"/>
<dbReference type="Pfam" id="PF13620">
    <property type="entry name" value="CarboxypepD_reg"/>
    <property type="match status" value="1"/>
</dbReference>
<keyword evidence="1" id="KW-0732">Signal</keyword>
<feature type="chain" id="PRO_5018172117" description="Copper amine oxidase-like N-terminal domain-containing protein" evidence="1">
    <location>
        <begin position="29"/>
        <end position="366"/>
    </location>
</feature>
<evidence type="ECO:0000313" key="4">
    <source>
        <dbReference type="Proteomes" id="UP000269097"/>
    </source>
</evidence>
<proteinExistence type="predicted"/>
<dbReference type="InterPro" id="IPR036582">
    <property type="entry name" value="Mao_N_sf"/>
</dbReference>
<feature type="signal peptide" evidence="1">
    <location>
        <begin position="1"/>
        <end position="28"/>
    </location>
</feature>
<gene>
    <name evidence="3" type="ORF">EAV92_20790</name>
</gene>
<dbReference type="Gene3D" id="2.60.40.1120">
    <property type="entry name" value="Carboxypeptidase-like, regulatory domain"/>
    <property type="match status" value="1"/>
</dbReference>